<dbReference type="PANTHER" id="PTHR47976">
    <property type="entry name" value="G-TYPE LECTIN S-RECEPTOR-LIKE SERINE/THREONINE-PROTEIN KINASE SD2-5"/>
    <property type="match status" value="1"/>
</dbReference>
<dbReference type="SUPFAM" id="SSF51110">
    <property type="entry name" value="alpha-D-mannose-specific plant lectins"/>
    <property type="match status" value="1"/>
</dbReference>
<keyword evidence="5" id="KW-1185">Reference proteome</keyword>
<dbReference type="InterPro" id="IPR001480">
    <property type="entry name" value="Bulb-type_lectin_dom"/>
</dbReference>
<keyword evidence="1" id="KW-0732">Signal</keyword>
<reference evidence="4 5" key="1">
    <citation type="submission" date="2022-01" db="EMBL/GenBank/DDBJ databases">
        <authorList>
            <person name="Xiong W."/>
            <person name="Schranz E."/>
        </authorList>
    </citation>
    <scope>NUCLEOTIDE SEQUENCE [LARGE SCALE GENOMIC DNA]</scope>
</reference>
<organism evidence="4 5">
    <name type="scientific">Lactuca virosa</name>
    <dbReference type="NCBI Taxonomy" id="75947"/>
    <lineage>
        <taxon>Eukaryota</taxon>
        <taxon>Viridiplantae</taxon>
        <taxon>Streptophyta</taxon>
        <taxon>Embryophyta</taxon>
        <taxon>Tracheophyta</taxon>
        <taxon>Spermatophyta</taxon>
        <taxon>Magnoliopsida</taxon>
        <taxon>eudicotyledons</taxon>
        <taxon>Gunneridae</taxon>
        <taxon>Pentapetalae</taxon>
        <taxon>asterids</taxon>
        <taxon>campanulids</taxon>
        <taxon>Asterales</taxon>
        <taxon>Asteraceae</taxon>
        <taxon>Cichorioideae</taxon>
        <taxon>Cichorieae</taxon>
        <taxon>Lactucinae</taxon>
        <taxon>Lactuca</taxon>
    </lineage>
</organism>
<evidence type="ECO:0000313" key="5">
    <source>
        <dbReference type="Proteomes" id="UP001157418"/>
    </source>
</evidence>
<dbReference type="InterPro" id="IPR036426">
    <property type="entry name" value="Bulb-type_lectin_dom_sf"/>
</dbReference>
<dbReference type="PANTHER" id="PTHR47976:SF15">
    <property type="entry name" value="G-TYPE LECTIN S-RECEPTOR-LIKE SERINE_THREONINE-PROTEIN KINASE RLK1"/>
    <property type="match status" value="1"/>
</dbReference>
<dbReference type="AlphaFoldDB" id="A0AAU9NUI2"/>
<accession>A0AAU9NUI2</accession>
<dbReference type="EMBL" id="CAKMRJ010005412">
    <property type="protein sequence ID" value="CAH1441569.1"/>
    <property type="molecule type" value="Genomic_DNA"/>
</dbReference>
<proteinExistence type="predicted"/>
<dbReference type="Proteomes" id="UP001157418">
    <property type="component" value="Unassembled WGS sequence"/>
</dbReference>
<name>A0AAU9NUI2_9ASTR</name>
<dbReference type="Pfam" id="PF01453">
    <property type="entry name" value="B_lectin"/>
    <property type="match status" value="1"/>
</dbReference>
<dbReference type="InterPro" id="IPR051343">
    <property type="entry name" value="G-type_lectin_kinases/EP1-like"/>
</dbReference>
<evidence type="ECO:0000313" key="4">
    <source>
        <dbReference type="EMBL" id="CAH1441569.1"/>
    </source>
</evidence>
<dbReference type="PROSITE" id="PS50927">
    <property type="entry name" value="BULB_LECTIN"/>
    <property type="match status" value="1"/>
</dbReference>
<dbReference type="SMART" id="SM00108">
    <property type="entry name" value="B_lectin"/>
    <property type="match status" value="1"/>
</dbReference>
<evidence type="ECO:0000256" key="2">
    <source>
        <dbReference type="ARBA" id="ARBA00023180"/>
    </source>
</evidence>
<evidence type="ECO:0000259" key="3">
    <source>
        <dbReference type="PROSITE" id="PS50927"/>
    </source>
</evidence>
<comment type="caution">
    <text evidence="4">The sequence shown here is derived from an EMBL/GenBank/DDBJ whole genome shotgun (WGS) entry which is preliminary data.</text>
</comment>
<keyword evidence="2" id="KW-0325">Glycoprotein</keyword>
<sequence>MSNHGFHLLVNLPLGSIKFKGAIISYYPYGMTRYLTSDKTIIWYPKEGRMVPRGSKVELLRESGLVLTDPQGTQVWRSGSISAVASGFMNDTGNLVIFGSNSRKIWDSFDYPADTLLPSQVIERGGGMNSIISATNFSGGRFQLRLLQDGNLLLNTQNILSGLLSILMGSLDNNYPQNSTGNASWEVVLYIPDNICEDIRGLIDSGACGFNNVCNLQDGRPNYKCPQGFSVVNPDDPNGDCKPDFTPSCYHEGKSDNGGDVLGFIELNNTDWVFSDYGNLDPSSEQTCKSICLEDCFCAVAIYRDAKCWKKRLPLSNEIMGATDNVKAFVKYRIADGPFQNPHRLPRERKDKRSLILVVSVLLEIVSCRKSLAFESDNEGMAVLTDLAWDCYQEG</sequence>
<dbReference type="Gene3D" id="2.90.10.30">
    <property type="match status" value="1"/>
</dbReference>
<gene>
    <name evidence="4" type="ORF">LVIROSA_LOCUS27617</name>
</gene>
<evidence type="ECO:0000256" key="1">
    <source>
        <dbReference type="ARBA" id="ARBA00022729"/>
    </source>
</evidence>
<protein>
    <recommendedName>
        <fullName evidence="3">Bulb-type lectin domain-containing protein</fullName>
    </recommendedName>
</protein>
<feature type="domain" description="Bulb-type lectin" evidence="3">
    <location>
        <begin position="1"/>
        <end position="110"/>
    </location>
</feature>